<dbReference type="EMBL" id="FZOQ01000033">
    <property type="protein sequence ID" value="SNT23311.1"/>
    <property type="molecule type" value="Genomic_DNA"/>
</dbReference>
<keyword evidence="7" id="KW-0408">Iron</keyword>
<proteinExistence type="predicted"/>
<dbReference type="AlphaFoldDB" id="A0A239KYM5"/>
<evidence type="ECO:0000256" key="5">
    <source>
        <dbReference type="ARBA" id="ARBA00022827"/>
    </source>
</evidence>
<evidence type="ECO:0000256" key="3">
    <source>
        <dbReference type="ARBA" id="ARBA00022714"/>
    </source>
</evidence>
<evidence type="ECO:0000256" key="1">
    <source>
        <dbReference type="ARBA" id="ARBA00001974"/>
    </source>
</evidence>
<evidence type="ECO:0000313" key="12">
    <source>
        <dbReference type="Proteomes" id="UP000198432"/>
    </source>
</evidence>
<evidence type="ECO:0000256" key="8">
    <source>
        <dbReference type="ARBA" id="ARBA00023014"/>
    </source>
</evidence>
<name>A0A239KYM5_9BACT</name>
<keyword evidence="2" id="KW-0285">Flavoprotein</keyword>
<evidence type="ECO:0000256" key="4">
    <source>
        <dbReference type="ARBA" id="ARBA00022723"/>
    </source>
</evidence>
<protein>
    <submittedName>
        <fullName evidence="11">Ring-1,2-phenylacetyl-CoA epoxidase subunit PaaE</fullName>
    </submittedName>
</protein>
<accession>A0A239KYM5</accession>
<dbReference type="InterPro" id="IPR036010">
    <property type="entry name" value="2Fe-2S_ferredoxin-like_sf"/>
</dbReference>
<dbReference type="InterPro" id="IPR039261">
    <property type="entry name" value="FNR_nucleotide-bd"/>
</dbReference>
<feature type="domain" description="FAD-binding FR-type" evidence="10">
    <location>
        <begin position="10"/>
        <end position="113"/>
    </location>
</feature>
<dbReference type="CDD" id="cd06214">
    <property type="entry name" value="PA_degradation_oxidoreductase_like"/>
    <property type="match status" value="1"/>
</dbReference>
<dbReference type="PANTHER" id="PTHR47354">
    <property type="entry name" value="NADH OXIDOREDUCTASE HCR"/>
    <property type="match status" value="1"/>
</dbReference>
<organism evidence="11 12">
    <name type="scientific">Pontibacter ummariensis</name>
    <dbReference type="NCBI Taxonomy" id="1610492"/>
    <lineage>
        <taxon>Bacteria</taxon>
        <taxon>Pseudomonadati</taxon>
        <taxon>Bacteroidota</taxon>
        <taxon>Cytophagia</taxon>
        <taxon>Cytophagales</taxon>
        <taxon>Hymenobacteraceae</taxon>
        <taxon>Pontibacter</taxon>
    </lineage>
</organism>
<dbReference type="Proteomes" id="UP000198432">
    <property type="component" value="Unassembled WGS sequence"/>
</dbReference>
<keyword evidence="6" id="KW-0560">Oxidoreductase</keyword>
<dbReference type="InterPro" id="IPR017938">
    <property type="entry name" value="Riboflavin_synthase-like_b-brl"/>
</dbReference>
<dbReference type="InterPro" id="IPR012675">
    <property type="entry name" value="Beta-grasp_dom_sf"/>
</dbReference>
<keyword evidence="4" id="KW-0479">Metal-binding</keyword>
<dbReference type="CDD" id="cd00207">
    <property type="entry name" value="fer2"/>
    <property type="match status" value="1"/>
</dbReference>
<dbReference type="GO" id="GO:0051537">
    <property type="term" value="F:2 iron, 2 sulfur cluster binding"/>
    <property type="evidence" value="ECO:0007669"/>
    <property type="project" value="UniProtKB-KW"/>
</dbReference>
<dbReference type="Pfam" id="PF00175">
    <property type="entry name" value="NAD_binding_1"/>
    <property type="match status" value="1"/>
</dbReference>
<dbReference type="PROSITE" id="PS00197">
    <property type="entry name" value="2FE2S_FER_1"/>
    <property type="match status" value="1"/>
</dbReference>
<dbReference type="Gene3D" id="3.40.50.80">
    <property type="entry name" value="Nucleotide-binding domain of ferredoxin-NADP reductase (FNR) module"/>
    <property type="match status" value="1"/>
</dbReference>
<dbReference type="SUPFAM" id="SSF52343">
    <property type="entry name" value="Ferredoxin reductase-like, C-terminal NADP-linked domain"/>
    <property type="match status" value="1"/>
</dbReference>
<dbReference type="InterPro" id="IPR001041">
    <property type="entry name" value="2Fe-2S_ferredoxin-type"/>
</dbReference>
<dbReference type="InterPro" id="IPR017927">
    <property type="entry name" value="FAD-bd_FR_type"/>
</dbReference>
<feature type="domain" description="2Fe-2S ferredoxin-type" evidence="9">
    <location>
        <begin position="266"/>
        <end position="354"/>
    </location>
</feature>
<dbReference type="OrthoDB" id="9789468at2"/>
<keyword evidence="8" id="KW-0411">Iron-sulfur</keyword>
<dbReference type="GO" id="GO:0050660">
    <property type="term" value="F:flavin adenine dinucleotide binding"/>
    <property type="evidence" value="ECO:0007669"/>
    <property type="project" value="TreeGrafter"/>
</dbReference>
<evidence type="ECO:0000256" key="7">
    <source>
        <dbReference type="ARBA" id="ARBA00023004"/>
    </source>
</evidence>
<dbReference type="Gene3D" id="3.10.20.30">
    <property type="match status" value="1"/>
</dbReference>
<evidence type="ECO:0000259" key="9">
    <source>
        <dbReference type="PROSITE" id="PS51085"/>
    </source>
</evidence>
<evidence type="ECO:0000259" key="10">
    <source>
        <dbReference type="PROSITE" id="PS51384"/>
    </source>
</evidence>
<gene>
    <name evidence="11" type="ORF">SAMN06296052_13331</name>
</gene>
<dbReference type="PROSITE" id="PS51085">
    <property type="entry name" value="2FE2S_FER_2"/>
    <property type="match status" value="1"/>
</dbReference>
<dbReference type="SUPFAM" id="SSF54292">
    <property type="entry name" value="2Fe-2S ferredoxin-like"/>
    <property type="match status" value="1"/>
</dbReference>
<evidence type="ECO:0000256" key="6">
    <source>
        <dbReference type="ARBA" id="ARBA00023002"/>
    </source>
</evidence>
<dbReference type="PRINTS" id="PR00406">
    <property type="entry name" value="CYTB5RDTASE"/>
</dbReference>
<dbReference type="SUPFAM" id="SSF63380">
    <property type="entry name" value="Riboflavin synthase domain-like"/>
    <property type="match status" value="1"/>
</dbReference>
<dbReference type="InterPro" id="IPR050415">
    <property type="entry name" value="MRET"/>
</dbReference>
<reference evidence="12" key="1">
    <citation type="submission" date="2017-06" db="EMBL/GenBank/DDBJ databases">
        <authorList>
            <person name="Varghese N."/>
            <person name="Submissions S."/>
        </authorList>
    </citation>
    <scope>NUCLEOTIDE SEQUENCE [LARGE SCALE GENOMIC DNA]</scope>
    <source>
        <strain evidence="12">NKM1</strain>
    </source>
</reference>
<evidence type="ECO:0000313" key="11">
    <source>
        <dbReference type="EMBL" id="SNT23311.1"/>
    </source>
</evidence>
<dbReference type="InterPro" id="IPR001433">
    <property type="entry name" value="OxRdtase_FAD/NAD-bd"/>
</dbReference>
<keyword evidence="5" id="KW-0274">FAD</keyword>
<dbReference type="PROSITE" id="PS51384">
    <property type="entry name" value="FAD_FR"/>
    <property type="match status" value="1"/>
</dbReference>
<dbReference type="Pfam" id="PF00111">
    <property type="entry name" value="Fer2"/>
    <property type="match status" value="1"/>
</dbReference>
<dbReference type="PANTHER" id="PTHR47354:SF8">
    <property type="entry name" value="1,2-PHENYLACETYL-COA EPOXIDASE, SUBUNIT E"/>
    <property type="match status" value="1"/>
</dbReference>
<dbReference type="GO" id="GO:0046872">
    <property type="term" value="F:metal ion binding"/>
    <property type="evidence" value="ECO:0007669"/>
    <property type="project" value="UniProtKB-KW"/>
</dbReference>
<keyword evidence="12" id="KW-1185">Reference proteome</keyword>
<sequence>MAKQEFTDNSIYTTLTITEIREEAQGVKRIVFGGQDAKAIQYKPGQYLTFSKKTHHHEERRSYSITSTPVLNEPLAIGVKRVENGLFSRMLVDEVRVGDKLSTLGATGLFTLPEDIQAYKQVFFLAAGSGITPIFSLLKTVLHASPDLQVVLIYSNKTPAHAIFREELEELAAEFPERLRIEFLFSNSPDLSRARLYKDLMQAFLRQYAVAPYEQILFYLCGPTNYMRMCFYALRQEEVPDDNIRRESFSRVKVPQKVSPPDTDAHQVTLHFRNRTFQLQVQYPDNILRAAKKENIPLPYSCEAGKCGSCAAKCLKGDVWMSYNEVLTDKDLKKGLTLTCVGYPVGGDVELDIG</sequence>
<evidence type="ECO:0000256" key="2">
    <source>
        <dbReference type="ARBA" id="ARBA00022630"/>
    </source>
</evidence>
<dbReference type="Pfam" id="PF00970">
    <property type="entry name" value="FAD_binding_6"/>
    <property type="match status" value="1"/>
</dbReference>
<dbReference type="RefSeq" id="WP_089321606.1">
    <property type="nucleotide sequence ID" value="NZ_FZOQ01000033.1"/>
</dbReference>
<dbReference type="InterPro" id="IPR006058">
    <property type="entry name" value="2Fe2S_fd_BS"/>
</dbReference>
<dbReference type="Gene3D" id="2.40.30.10">
    <property type="entry name" value="Translation factors"/>
    <property type="match status" value="1"/>
</dbReference>
<comment type="cofactor">
    <cofactor evidence="1">
        <name>FAD</name>
        <dbReference type="ChEBI" id="CHEBI:57692"/>
    </cofactor>
</comment>
<dbReference type="InterPro" id="IPR001709">
    <property type="entry name" value="Flavoprot_Pyr_Nucl_cyt_Rdtase"/>
</dbReference>
<keyword evidence="3" id="KW-0001">2Fe-2S</keyword>
<dbReference type="InterPro" id="IPR008333">
    <property type="entry name" value="Cbr1-like_FAD-bd_dom"/>
</dbReference>
<dbReference type="PRINTS" id="PR00371">
    <property type="entry name" value="FPNCR"/>
</dbReference>
<dbReference type="GO" id="GO:0016491">
    <property type="term" value="F:oxidoreductase activity"/>
    <property type="evidence" value="ECO:0007669"/>
    <property type="project" value="UniProtKB-KW"/>
</dbReference>